<keyword evidence="5 10" id="KW-0997">Cell inner membrane</keyword>
<comment type="similarity">
    <text evidence="2 10">Belongs to the GSP K family.</text>
</comment>
<dbReference type="Proteomes" id="UP000537130">
    <property type="component" value="Unassembled WGS sequence"/>
</dbReference>
<dbReference type="InterPro" id="IPR049031">
    <property type="entry name" value="T2SSK_SAM-like_1st"/>
</dbReference>
<evidence type="ECO:0000259" key="12">
    <source>
        <dbReference type="Pfam" id="PF21687"/>
    </source>
</evidence>
<dbReference type="SUPFAM" id="SSF54523">
    <property type="entry name" value="Pili subunits"/>
    <property type="match status" value="1"/>
</dbReference>
<dbReference type="Pfam" id="PF21687">
    <property type="entry name" value="T2SSK_1st"/>
    <property type="match status" value="1"/>
</dbReference>
<protein>
    <recommendedName>
        <fullName evidence="10">Type II secretion system protein K</fullName>
    </recommendedName>
</protein>
<evidence type="ECO:0000256" key="5">
    <source>
        <dbReference type="ARBA" id="ARBA00022519"/>
    </source>
</evidence>
<evidence type="ECO:0000256" key="4">
    <source>
        <dbReference type="ARBA" id="ARBA00022475"/>
    </source>
</evidence>
<dbReference type="GO" id="GO:0009306">
    <property type="term" value="P:protein secretion"/>
    <property type="evidence" value="ECO:0007669"/>
    <property type="project" value="InterPro"/>
</dbReference>
<keyword evidence="14" id="KW-1185">Reference proteome</keyword>
<dbReference type="PANTHER" id="PTHR38831">
    <property type="entry name" value="TYPE II SECRETION SYSTEM PROTEIN K"/>
    <property type="match status" value="1"/>
</dbReference>
<dbReference type="InterPro" id="IPR045584">
    <property type="entry name" value="Pilin-like"/>
</dbReference>
<dbReference type="InterPro" id="IPR005628">
    <property type="entry name" value="GspK"/>
</dbReference>
<evidence type="ECO:0000256" key="6">
    <source>
        <dbReference type="ARBA" id="ARBA00022692"/>
    </source>
</evidence>
<dbReference type="Pfam" id="PF03934">
    <property type="entry name" value="T2SSK"/>
    <property type="match status" value="1"/>
</dbReference>
<dbReference type="InterPro" id="IPR038072">
    <property type="entry name" value="GspK_central_sf"/>
</dbReference>
<evidence type="ECO:0000256" key="1">
    <source>
        <dbReference type="ARBA" id="ARBA00004533"/>
    </source>
</evidence>
<name>A0A7W4W6Q3_9GAMM</name>
<organism evidence="13 14">
    <name type="scientific">Litorivivens lipolytica</name>
    <dbReference type="NCBI Taxonomy" id="1524264"/>
    <lineage>
        <taxon>Bacteria</taxon>
        <taxon>Pseudomonadati</taxon>
        <taxon>Pseudomonadota</taxon>
        <taxon>Gammaproteobacteria</taxon>
        <taxon>Litorivivens</taxon>
    </lineage>
</organism>
<keyword evidence="3 10" id="KW-0813">Transport</keyword>
<feature type="domain" description="T2SS protein K second SAM-like" evidence="11">
    <location>
        <begin position="208"/>
        <end position="264"/>
    </location>
</feature>
<sequence>MIFVLLVVATLSIVAVQITEQLRFNVKRLDNQRQNTQAYWYSLGGEQLARVLLEQLETGKPVHRGQPWATEDAVFPIDGGMLQGNIRDAQACFNVNNLLVSRTPGEAEPAPTASQQQFVLLLEQVGFERPRAELLRERIQDWLDSDFQPHGLNGAEDLVYSDRDQPLQTANRLMVSLSELNLMVELSAQEQALLDDMLCVLPVSDSAVNVNTLRLEQAPLLVALLNGTITPEDARQMLQQRPENGWESVAQLLDDPLLVDKEIPEDYRTTLAVQSAFFHATINVLYFDTRFNLQSLMKLDNNKASLVARRYGELF</sequence>
<accession>A0A7W4W6Q3</accession>
<evidence type="ECO:0000256" key="9">
    <source>
        <dbReference type="ARBA" id="ARBA00023136"/>
    </source>
</evidence>
<keyword evidence="9 10" id="KW-0472">Membrane</keyword>
<evidence type="ECO:0000256" key="2">
    <source>
        <dbReference type="ARBA" id="ARBA00007246"/>
    </source>
</evidence>
<keyword evidence="4 10" id="KW-1003">Cell membrane</keyword>
<evidence type="ECO:0000313" key="14">
    <source>
        <dbReference type="Proteomes" id="UP000537130"/>
    </source>
</evidence>
<dbReference type="PANTHER" id="PTHR38831:SF1">
    <property type="entry name" value="TYPE II SECRETION SYSTEM PROTEIN K-RELATED"/>
    <property type="match status" value="1"/>
</dbReference>
<evidence type="ECO:0000256" key="7">
    <source>
        <dbReference type="ARBA" id="ARBA00022927"/>
    </source>
</evidence>
<evidence type="ECO:0000256" key="8">
    <source>
        <dbReference type="ARBA" id="ARBA00022989"/>
    </source>
</evidence>
<dbReference type="EMBL" id="JACHWY010000002">
    <property type="protein sequence ID" value="MBB3048073.1"/>
    <property type="molecule type" value="Genomic_DNA"/>
</dbReference>
<dbReference type="Gene3D" id="1.10.40.60">
    <property type="entry name" value="EpsJ-like"/>
    <property type="match status" value="2"/>
</dbReference>
<feature type="domain" description="T2SS protein K first SAM-like" evidence="12">
    <location>
        <begin position="91"/>
        <end position="202"/>
    </location>
</feature>
<dbReference type="NCBIfam" id="NF037980">
    <property type="entry name" value="T2SS_GspK"/>
    <property type="match status" value="1"/>
</dbReference>
<evidence type="ECO:0000256" key="3">
    <source>
        <dbReference type="ARBA" id="ARBA00022448"/>
    </source>
</evidence>
<keyword evidence="8" id="KW-1133">Transmembrane helix</keyword>
<comment type="caution">
    <text evidence="13">The sequence shown here is derived from an EMBL/GenBank/DDBJ whole genome shotgun (WGS) entry which is preliminary data.</text>
</comment>
<dbReference type="PIRSF" id="PIRSF002786">
    <property type="entry name" value="XcpX"/>
    <property type="match status" value="1"/>
</dbReference>
<keyword evidence="7" id="KW-0653">Protein transport</keyword>
<keyword evidence="6" id="KW-0812">Transmembrane</keyword>
<evidence type="ECO:0000256" key="10">
    <source>
        <dbReference type="PIRNR" id="PIRNR002786"/>
    </source>
</evidence>
<evidence type="ECO:0000259" key="11">
    <source>
        <dbReference type="Pfam" id="PF03934"/>
    </source>
</evidence>
<gene>
    <name evidence="13" type="ORF">FHR99_002339</name>
</gene>
<comment type="subcellular location">
    <subcellularLocation>
        <location evidence="1 10">Cell inner membrane</location>
    </subcellularLocation>
</comment>
<dbReference type="GO" id="GO:0005886">
    <property type="term" value="C:plasma membrane"/>
    <property type="evidence" value="ECO:0007669"/>
    <property type="project" value="UniProtKB-SubCell"/>
</dbReference>
<evidence type="ECO:0000313" key="13">
    <source>
        <dbReference type="EMBL" id="MBB3048073.1"/>
    </source>
</evidence>
<dbReference type="AlphaFoldDB" id="A0A7W4W6Q3"/>
<dbReference type="Gene3D" id="3.30.1300.30">
    <property type="entry name" value="GSPII I/J protein-like"/>
    <property type="match status" value="1"/>
</dbReference>
<dbReference type="SUPFAM" id="SSF158544">
    <property type="entry name" value="GspK insert domain-like"/>
    <property type="match status" value="2"/>
</dbReference>
<dbReference type="InterPro" id="IPR049179">
    <property type="entry name" value="T2SSK_SAM-like_2nd"/>
</dbReference>
<reference evidence="13 14" key="1">
    <citation type="submission" date="2020-08" db="EMBL/GenBank/DDBJ databases">
        <title>Genomic Encyclopedia of Type Strains, Phase III (KMG-III): the genomes of soil and plant-associated and newly described type strains.</title>
        <authorList>
            <person name="Whitman W."/>
        </authorList>
    </citation>
    <scope>NUCLEOTIDE SEQUENCE [LARGE SCALE GENOMIC DNA]</scope>
    <source>
        <strain evidence="13 14">CECT 8654</strain>
    </source>
</reference>
<proteinExistence type="inferred from homology"/>